<reference evidence="2" key="1">
    <citation type="submission" date="2015-06" db="EMBL/GenBank/DDBJ databases">
        <title>Expansion of signal transduction pathways in fungi by whole-genome duplication.</title>
        <authorList>
            <consortium name="DOE Joint Genome Institute"/>
            <person name="Corrochano L.M."/>
            <person name="Kuo A."/>
            <person name="Marcet-Houben M."/>
            <person name="Polaino S."/>
            <person name="Salamov A."/>
            <person name="Villalobos J.M."/>
            <person name="Alvarez M.I."/>
            <person name="Avalos J."/>
            <person name="Benito E.P."/>
            <person name="Benoit I."/>
            <person name="Burger G."/>
            <person name="Camino L.P."/>
            <person name="Canovas D."/>
            <person name="Cerda-Olmedo E."/>
            <person name="Cheng J.-F."/>
            <person name="Dominguez A."/>
            <person name="Elias M."/>
            <person name="Eslava A.P."/>
            <person name="Glaser F."/>
            <person name="Grimwood J."/>
            <person name="Gutierrez G."/>
            <person name="Heitman J."/>
            <person name="Henrissat B."/>
            <person name="Iturriaga E.A."/>
            <person name="Lang B.F."/>
            <person name="Lavin J.L."/>
            <person name="Lee S."/>
            <person name="Li W."/>
            <person name="Lindquist E."/>
            <person name="Lopez-Garcia S."/>
            <person name="Luque E.M."/>
            <person name="Marcos A.T."/>
            <person name="Martin J."/>
            <person name="McCluskey K."/>
            <person name="Medina H.R."/>
            <person name="Miralles-Duran A."/>
            <person name="Miyazaki A."/>
            <person name="Munoz-Torres E."/>
            <person name="Oguiza J.A."/>
            <person name="Ohm R."/>
            <person name="Olmedo M."/>
            <person name="Orejas M."/>
            <person name="Ortiz-Castellanos L."/>
            <person name="Pisabarro A.G."/>
            <person name="Rodriguez-Romero J."/>
            <person name="Ruiz-Herrera J."/>
            <person name="Ruiz-Vazquez R."/>
            <person name="Sanz C."/>
            <person name="Schackwitz W."/>
            <person name="Schmutz J."/>
            <person name="Shahriari M."/>
            <person name="Shelest E."/>
            <person name="Silva-Franco F."/>
            <person name="Soanes D."/>
            <person name="Syed K."/>
            <person name="Tagua V.G."/>
            <person name="Talbot N.J."/>
            <person name="Thon M."/>
            <person name="De vries R.P."/>
            <person name="Wiebenga A."/>
            <person name="Yadav J.S."/>
            <person name="Braun E.L."/>
            <person name="Baker S."/>
            <person name="Garre V."/>
            <person name="Horwitz B."/>
            <person name="Torres-Martinez S."/>
            <person name="Idnurm A."/>
            <person name="Herrera-Estrella A."/>
            <person name="Gabaldon T."/>
            <person name="Grigoriev I.V."/>
        </authorList>
    </citation>
    <scope>NUCLEOTIDE SEQUENCE [LARGE SCALE GENOMIC DNA]</scope>
    <source>
        <strain evidence="2">NRRL 1555(-)</strain>
    </source>
</reference>
<accession>A0A162UU87</accession>
<keyword evidence="2" id="KW-1185">Reference proteome</keyword>
<dbReference type="AlphaFoldDB" id="A0A162UU87"/>
<dbReference type="OrthoDB" id="2431110at2759"/>
<dbReference type="PANTHER" id="PTHR46579">
    <property type="entry name" value="F5/8 TYPE C DOMAIN-CONTAINING PROTEIN-RELATED"/>
    <property type="match status" value="1"/>
</dbReference>
<dbReference type="PANTHER" id="PTHR46579:SF2">
    <property type="entry name" value="C2H2-TYPE DOMAIN-CONTAINING PROTEIN"/>
    <property type="match status" value="1"/>
</dbReference>
<organism evidence="1 2">
    <name type="scientific">Phycomyces blakesleeanus (strain ATCC 8743b / DSM 1359 / FGSC 10004 / NBRC 33097 / NRRL 1555)</name>
    <dbReference type="NCBI Taxonomy" id="763407"/>
    <lineage>
        <taxon>Eukaryota</taxon>
        <taxon>Fungi</taxon>
        <taxon>Fungi incertae sedis</taxon>
        <taxon>Mucoromycota</taxon>
        <taxon>Mucoromycotina</taxon>
        <taxon>Mucoromycetes</taxon>
        <taxon>Mucorales</taxon>
        <taxon>Phycomycetaceae</taxon>
        <taxon>Phycomyces</taxon>
    </lineage>
</organism>
<dbReference type="Proteomes" id="UP000077315">
    <property type="component" value="Unassembled WGS sequence"/>
</dbReference>
<dbReference type="EMBL" id="KV440974">
    <property type="protein sequence ID" value="OAD78043.1"/>
    <property type="molecule type" value="Genomic_DNA"/>
</dbReference>
<sequence length="123" mass="14679">MSDFYKKQAITPNMHLHLHLSKCINDFGPVYAFWLLSFEHYNGLLKNFETDQKEWYTSYTSESYQPLMTENIELWNEPLTTLKYDCILPVHCLYLPIAAVRYRLNITSDFKRLVMSFLQKIEA</sequence>
<evidence type="ECO:0000313" key="1">
    <source>
        <dbReference type="EMBL" id="OAD78043.1"/>
    </source>
</evidence>
<name>A0A162UU87_PHYB8</name>
<protein>
    <submittedName>
        <fullName evidence="1">Uncharacterized protein</fullName>
    </submittedName>
</protein>
<dbReference type="InParanoid" id="A0A162UU87"/>
<evidence type="ECO:0000313" key="2">
    <source>
        <dbReference type="Proteomes" id="UP000077315"/>
    </source>
</evidence>
<dbReference type="GeneID" id="29002866"/>
<dbReference type="VEuPathDB" id="FungiDB:PHYBLDRAFT_68452"/>
<dbReference type="RefSeq" id="XP_018296083.1">
    <property type="nucleotide sequence ID" value="XM_018441960.1"/>
</dbReference>
<gene>
    <name evidence="1" type="ORF">PHYBLDRAFT_68452</name>
</gene>
<proteinExistence type="predicted"/>